<feature type="transmembrane region" description="Helical" evidence="6">
    <location>
        <begin position="20"/>
        <end position="41"/>
    </location>
</feature>
<evidence type="ECO:0000256" key="1">
    <source>
        <dbReference type="ARBA" id="ARBA00004651"/>
    </source>
</evidence>
<dbReference type="PROSITE" id="PS51257">
    <property type="entry name" value="PROKAR_LIPOPROTEIN"/>
    <property type="match status" value="1"/>
</dbReference>
<dbReference type="AlphaFoldDB" id="A0A1S1H7P1"/>
<protein>
    <submittedName>
        <fullName evidence="9">Macrolide export ATP-binding/permease protein MacB</fullName>
        <ecNumber evidence="9">3.6.3.-</ecNumber>
    </submittedName>
</protein>
<organism evidence="9 10">
    <name type="scientific">Edaphosphingomonas haloaromaticamans</name>
    <dbReference type="NCBI Taxonomy" id="653954"/>
    <lineage>
        <taxon>Bacteria</taxon>
        <taxon>Pseudomonadati</taxon>
        <taxon>Pseudomonadota</taxon>
        <taxon>Alphaproteobacteria</taxon>
        <taxon>Sphingomonadales</taxon>
        <taxon>Rhizorhabdaceae</taxon>
        <taxon>Edaphosphingomonas</taxon>
    </lineage>
</organism>
<dbReference type="PANTHER" id="PTHR30572">
    <property type="entry name" value="MEMBRANE COMPONENT OF TRANSPORTER-RELATED"/>
    <property type="match status" value="1"/>
</dbReference>
<accession>A0A1S1H7P1</accession>
<feature type="transmembrane region" description="Helical" evidence="6">
    <location>
        <begin position="342"/>
        <end position="364"/>
    </location>
</feature>
<dbReference type="PANTHER" id="PTHR30572:SF18">
    <property type="entry name" value="ABC-TYPE MACROLIDE FAMILY EXPORT SYSTEM PERMEASE COMPONENT 2"/>
    <property type="match status" value="1"/>
</dbReference>
<dbReference type="OrthoDB" id="9770036at2"/>
<evidence type="ECO:0000256" key="2">
    <source>
        <dbReference type="ARBA" id="ARBA00022475"/>
    </source>
</evidence>
<sequence>MWRNYLTVGIRSLAKNRAYALINILGLAIGMAACLMILLFVRYELSYDRFLPGVEDTYELQSFYTSKQTGQKFNIQMTAYVAGERLKKDFPQVDKTVFALSGSPVILKDGQSSMGEDVILVDGPFFDVVRFPFVKGNPATALAEAGAAVITEKEAVRQFGTTDVMGRTLTMVSRGRATDYRITGVIKDVPKNSSFRLSIVGRIDFPSFFSDAPDFMREWGWQSGWFFFTLRPGTDPKAIAAQLPAWEKRNIPDQDLNGIRYNAGDEQDWRIVNLADIHLGEAQGASMSPGNDRRAVYTFGLVALLILGMACVNFTNLATARASQRAREVALRKVLGASRRDLIVQFIGESILVAAIAMLVALALTEIALPYFSRFLDADLKLHYFGQGGILLPVVALVLLVGLAGGLYPAFFLSRFQPARVLKANRSASEAEGSGRLRGILVVAQFAVSIGLIICTGVIYAQTVYAQTADPGYHRDGILQIDNFGRRQLDTMRQPLRDAIARIDGVTGVAATSIGVATRNNSSRGIQVPGRADLVNLGTYVADPEFFDVMGIKLIAGRKLDRNRTVDDATVPFPSDPVVEAALAKRGVNAVINQLAARRLGFTDPADAVGKQVRTSMVESEDYGLTPVNIVGVVEDTRFRSVRTPIDPLMFTRNDNAIDVLDVRYHGNPAEVRSRIERVWKQMAPDVPFEAEFSEDIVRELYQAETARAKMFAAFAILAVIVGCLGLFGLATFTAERRTKEIGIRKVLGARTRDIVRLLVWQFSKPVLVANLVAWPIAWWVMRNWLNEFDSRITLGPAPFLLAGLLALLIAIATIGSHAFRVARANPVHALRYE</sequence>
<evidence type="ECO:0000313" key="10">
    <source>
        <dbReference type="Proteomes" id="UP000179467"/>
    </source>
</evidence>
<feature type="transmembrane region" description="Helical" evidence="6">
    <location>
        <begin position="384"/>
        <end position="416"/>
    </location>
</feature>
<dbReference type="GO" id="GO:0005886">
    <property type="term" value="C:plasma membrane"/>
    <property type="evidence" value="ECO:0007669"/>
    <property type="project" value="UniProtKB-SubCell"/>
</dbReference>
<dbReference type="EMBL" id="MIPT01000001">
    <property type="protein sequence ID" value="OHT18114.1"/>
    <property type="molecule type" value="Genomic_DNA"/>
</dbReference>
<dbReference type="EC" id="3.6.3.-" evidence="9"/>
<feature type="domain" description="MacB-like periplasmic core" evidence="8">
    <location>
        <begin position="448"/>
        <end position="650"/>
    </location>
</feature>
<dbReference type="Pfam" id="PF02687">
    <property type="entry name" value="FtsX"/>
    <property type="match status" value="2"/>
</dbReference>
<dbReference type="RefSeq" id="WP_015458795.1">
    <property type="nucleotide sequence ID" value="NZ_MIPT01000001.1"/>
</dbReference>
<keyword evidence="9" id="KW-0067">ATP-binding</keyword>
<comment type="subcellular location">
    <subcellularLocation>
        <location evidence="1">Cell membrane</location>
        <topology evidence="1">Multi-pass membrane protein</topology>
    </subcellularLocation>
</comment>
<dbReference type="InterPro" id="IPR025857">
    <property type="entry name" value="MacB_PCD"/>
</dbReference>
<evidence type="ECO:0000256" key="3">
    <source>
        <dbReference type="ARBA" id="ARBA00022692"/>
    </source>
</evidence>
<dbReference type="GO" id="GO:0005524">
    <property type="term" value="F:ATP binding"/>
    <property type="evidence" value="ECO:0007669"/>
    <property type="project" value="UniProtKB-KW"/>
</dbReference>
<keyword evidence="9" id="KW-0547">Nucleotide-binding</keyword>
<keyword evidence="4 6" id="KW-1133">Transmembrane helix</keyword>
<feature type="domain" description="MacB-like periplasmic core" evidence="8">
    <location>
        <begin position="21"/>
        <end position="244"/>
    </location>
</feature>
<feature type="transmembrane region" description="Helical" evidence="6">
    <location>
        <begin position="437"/>
        <end position="461"/>
    </location>
</feature>
<evidence type="ECO:0000256" key="4">
    <source>
        <dbReference type="ARBA" id="ARBA00022989"/>
    </source>
</evidence>
<feature type="domain" description="ABC3 transporter permease C-terminal" evidence="7">
    <location>
        <begin position="301"/>
        <end position="418"/>
    </location>
</feature>
<keyword evidence="10" id="KW-1185">Reference proteome</keyword>
<reference evidence="9 10" key="1">
    <citation type="submission" date="2016-09" db="EMBL/GenBank/DDBJ databases">
        <title>Metabolic pathway, cell adaptation mechanisms and a novel monoxygenase revealed through proteogenomic-transcription analysis of a Sphingomonas haloaromaticamans strain degrading the fungicide ortho-phenylphenol.</title>
        <authorList>
            <person name="Perruchon C."/>
            <person name="Papadopoulou E.S."/>
            <person name="Rousidou C."/>
            <person name="Vasileiadis S."/>
            <person name="Tanou G."/>
            <person name="Amoutzias G."/>
            <person name="Molassiotis A."/>
            <person name="Karpouzas D.G."/>
        </authorList>
    </citation>
    <scope>NUCLEOTIDE SEQUENCE [LARGE SCALE GENOMIC DNA]</scope>
    <source>
        <strain evidence="9 10">P3</strain>
    </source>
</reference>
<evidence type="ECO:0000256" key="5">
    <source>
        <dbReference type="ARBA" id="ARBA00023136"/>
    </source>
</evidence>
<evidence type="ECO:0000259" key="8">
    <source>
        <dbReference type="Pfam" id="PF12704"/>
    </source>
</evidence>
<keyword evidence="3 6" id="KW-0812">Transmembrane</keyword>
<feature type="domain" description="ABC3 transporter permease C-terminal" evidence="7">
    <location>
        <begin position="714"/>
        <end position="827"/>
    </location>
</feature>
<feature type="transmembrane region" description="Helical" evidence="6">
    <location>
        <begin position="800"/>
        <end position="823"/>
    </location>
</feature>
<feature type="transmembrane region" description="Helical" evidence="6">
    <location>
        <begin position="755"/>
        <end position="780"/>
    </location>
</feature>
<comment type="caution">
    <text evidence="9">The sequence shown here is derived from an EMBL/GenBank/DDBJ whole genome shotgun (WGS) entry which is preliminary data.</text>
</comment>
<dbReference type="Pfam" id="PF12704">
    <property type="entry name" value="MacB_PCD"/>
    <property type="match status" value="2"/>
</dbReference>
<evidence type="ECO:0000256" key="6">
    <source>
        <dbReference type="SAM" id="Phobius"/>
    </source>
</evidence>
<dbReference type="GO" id="GO:0016787">
    <property type="term" value="F:hydrolase activity"/>
    <property type="evidence" value="ECO:0007669"/>
    <property type="project" value="UniProtKB-KW"/>
</dbReference>
<dbReference type="GO" id="GO:0022857">
    <property type="term" value="F:transmembrane transporter activity"/>
    <property type="evidence" value="ECO:0007669"/>
    <property type="project" value="TreeGrafter"/>
</dbReference>
<keyword evidence="9" id="KW-0378">Hydrolase</keyword>
<keyword evidence="2" id="KW-1003">Cell membrane</keyword>
<proteinExistence type="predicted"/>
<keyword evidence="5 6" id="KW-0472">Membrane</keyword>
<dbReference type="Proteomes" id="UP000179467">
    <property type="component" value="Unassembled WGS sequence"/>
</dbReference>
<dbReference type="InterPro" id="IPR050250">
    <property type="entry name" value="Macrolide_Exporter_MacB"/>
</dbReference>
<feature type="transmembrane region" description="Helical" evidence="6">
    <location>
        <begin position="711"/>
        <end position="734"/>
    </location>
</feature>
<evidence type="ECO:0000259" key="7">
    <source>
        <dbReference type="Pfam" id="PF02687"/>
    </source>
</evidence>
<gene>
    <name evidence="9" type="primary">macB_1</name>
    <name evidence="9" type="ORF">BHE75_00083</name>
</gene>
<feature type="transmembrane region" description="Helical" evidence="6">
    <location>
        <begin position="296"/>
        <end position="318"/>
    </location>
</feature>
<name>A0A1S1H7P1_9SPHN</name>
<dbReference type="InterPro" id="IPR003838">
    <property type="entry name" value="ABC3_permease_C"/>
</dbReference>
<evidence type="ECO:0000313" key="9">
    <source>
        <dbReference type="EMBL" id="OHT18114.1"/>
    </source>
</evidence>